<evidence type="ECO:0000313" key="5">
    <source>
        <dbReference type="Proteomes" id="UP000235672"/>
    </source>
</evidence>
<dbReference type="InterPro" id="IPR036770">
    <property type="entry name" value="Ankyrin_rpt-contain_sf"/>
</dbReference>
<protein>
    <submittedName>
        <fullName evidence="4">Ankyrin</fullName>
    </submittedName>
</protein>
<accession>A0A2J6Q393</accession>
<dbReference type="SMART" id="SM00248">
    <property type="entry name" value="ANK"/>
    <property type="match status" value="3"/>
</dbReference>
<dbReference type="InterPro" id="IPR002110">
    <property type="entry name" value="Ankyrin_rpt"/>
</dbReference>
<feature type="non-terminal residue" evidence="4">
    <location>
        <position position="110"/>
    </location>
</feature>
<evidence type="ECO:0000313" key="4">
    <source>
        <dbReference type="EMBL" id="PMD20674.1"/>
    </source>
</evidence>
<gene>
    <name evidence="4" type="ORF">NA56DRAFT_540129</name>
</gene>
<keyword evidence="1" id="KW-0677">Repeat</keyword>
<dbReference type="PANTHER" id="PTHR24126">
    <property type="entry name" value="ANKYRIN REPEAT, PH AND SEC7 DOMAIN CONTAINING PROTEIN SECG-RELATED"/>
    <property type="match status" value="1"/>
</dbReference>
<dbReference type="AlphaFoldDB" id="A0A2J6Q393"/>
<dbReference type="Proteomes" id="UP000235672">
    <property type="component" value="Unassembled WGS sequence"/>
</dbReference>
<feature type="non-terminal residue" evidence="4">
    <location>
        <position position="1"/>
    </location>
</feature>
<reference evidence="4 5" key="1">
    <citation type="submission" date="2016-05" db="EMBL/GenBank/DDBJ databases">
        <title>A degradative enzymes factory behind the ericoid mycorrhizal symbiosis.</title>
        <authorList>
            <consortium name="DOE Joint Genome Institute"/>
            <person name="Martino E."/>
            <person name="Morin E."/>
            <person name="Grelet G."/>
            <person name="Kuo A."/>
            <person name="Kohler A."/>
            <person name="Daghino S."/>
            <person name="Barry K."/>
            <person name="Choi C."/>
            <person name="Cichocki N."/>
            <person name="Clum A."/>
            <person name="Copeland A."/>
            <person name="Hainaut M."/>
            <person name="Haridas S."/>
            <person name="Labutti K."/>
            <person name="Lindquist E."/>
            <person name="Lipzen A."/>
            <person name="Khouja H.-R."/>
            <person name="Murat C."/>
            <person name="Ohm R."/>
            <person name="Olson A."/>
            <person name="Spatafora J."/>
            <person name="Veneault-Fourrey C."/>
            <person name="Henrissat B."/>
            <person name="Grigoriev I."/>
            <person name="Martin F."/>
            <person name="Perotto S."/>
        </authorList>
    </citation>
    <scope>NUCLEOTIDE SEQUENCE [LARGE SCALE GENOMIC DNA]</scope>
    <source>
        <strain evidence="4 5">UAMH 7357</strain>
    </source>
</reference>
<sequence length="110" mass="11959">AKDDSGWCIFHYAVRANSKTVMRELLASKKVIDSKGFDIKDNNGDTALHFASLLGMKAMAKELIKAGCNKDAENNGGHSPLSIAVSKKQVGMVEILLEHKAECILRARTS</sequence>
<dbReference type="SUPFAM" id="SSF48403">
    <property type="entry name" value="Ankyrin repeat"/>
    <property type="match status" value="1"/>
</dbReference>
<dbReference type="EMBL" id="KZ613484">
    <property type="protein sequence ID" value="PMD20674.1"/>
    <property type="molecule type" value="Genomic_DNA"/>
</dbReference>
<evidence type="ECO:0000256" key="1">
    <source>
        <dbReference type="ARBA" id="ARBA00022737"/>
    </source>
</evidence>
<evidence type="ECO:0000256" key="3">
    <source>
        <dbReference type="PROSITE-ProRule" id="PRU00023"/>
    </source>
</evidence>
<dbReference type="PROSITE" id="PS50088">
    <property type="entry name" value="ANK_REPEAT"/>
    <property type="match status" value="1"/>
</dbReference>
<dbReference type="STRING" id="1745343.A0A2J6Q393"/>
<dbReference type="Gene3D" id="1.25.40.20">
    <property type="entry name" value="Ankyrin repeat-containing domain"/>
    <property type="match status" value="2"/>
</dbReference>
<keyword evidence="5" id="KW-1185">Reference proteome</keyword>
<dbReference type="PANTHER" id="PTHR24126:SF14">
    <property type="entry name" value="ANK_REP_REGION DOMAIN-CONTAINING PROTEIN"/>
    <property type="match status" value="1"/>
</dbReference>
<feature type="repeat" description="ANK" evidence="3">
    <location>
        <begin position="43"/>
        <end position="75"/>
    </location>
</feature>
<name>A0A2J6Q393_9HELO</name>
<dbReference type="Pfam" id="PF12796">
    <property type="entry name" value="Ank_2"/>
    <property type="match status" value="1"/>
</dbReference>
<proteinExistence type="predicted"/>
<keyword evidence="2 3" id="KW-0040">ANK repeat</keyword>
<dbReference type="OrthoDB" id="3556936at2759"/>
<dbReference type="PROSITE" id="PS50297">
    <property type="entry name" value="ANK_REP_REGION"/>
    <property type="match status" value="1"/>
</dbReference>
<evidence type="ECO:0000256" key="2">
    <source>
        <dbReference type="ARBA" id="ARBA00023043"/>
    </source>
</evidence>
<organism evidence="4 5">
    <name type="scientific">Hyaloscypha hepaticicola</name>
    <dbReference type="NCBI Taxonomy" id="2082293"/>
    <lineage>
        <taxon>Eukaryota</taxon>
        <taxon>Fungi</taxon>
        <taxon>Dikarya</taxon>
        <taxon>Ascomycota</taxon>
        <taxon>Pezizomycotina</taxon>
        <taxon>Leotiomycetes</taxon>
        <taxon>Helotiales</taxon>
        <taxon>Hyaloscyphaceae</taxon>
        <taxon>Hyaloscypha</taxon>
    </lineage>
</organism>